<keyword evidence="3" id="KW-1185">Reference proteome</keyword>
<feature type="transmembrane region" description="Helical" evidence="1">
    <location>
        <begin position="12"/>
        <end position="45"/>
    </location>
</feature>
<accession>A0A0E4G933</accession>
<dbReference type="Proteomes" id="UP000045545">
    <property type="component" value="Unassembled WGS sequence"/>
</dbReference>
<dbReference type="AlphaFoldDB" id="A0A0E4G933"/>
<reference evidence="2 3" key="1">
    <citation type="submission" date="2015-03" db="EMBL/GenBank/DDBJ databases">
        <authorList>
            <person name="Murphy D."/>
        </authorList>
    </citation>
    <scope>NUCLEOTIDE SEQUENCE [LARGE SCALE GENOMIC DNA]</scope>
    <source>
        <strain evidence="2 3">OL-4</strain>
    </source>
</reference>
<name>A0A0E4G933_9FIRM</name>
<sequence>MKDFFNSTLWNTVVIFIMGIISIITQEIVTFIMLGFLIIILTNIYDKLDDISKIMKKSEE</sequence>
<keyword evidence="1" id="KW-1133">Transmembrane helix</keyword>
<organism evidence="2 3">
    <name type="scientific">Syntrophomonas zehnderi OL-4</name>
    <dbReference type="NCBI Taxonomy" id="690567"/>
    <lineage>
        <taxon>Bacteria</taxon>
        <taxon>Bacillati</taxon>
        <taxon>Bacillota</taxon>
        <taxon>Clostridia</taxon>
        <taxon>Eubacteriales</taxon>
        <taxon>Syntrophomonadaceae</taxon>
        <taxon>Syntrophomonas</taxon>
    </lineage>
</organism>
<gene>
    <name evidence="2" type="ORF">62</name>
</gene>
<dbReference type="STRING" id="690567.62"/>
<evidence type="ECO:0000313" key="2">
    <source>
        <dbReference type="EMBL" id="CFW97010.1"/>
    </source>
</evidence>
<dbReference type="EMBL" id="CGIH01000002">
    <property type="protein sequence ID" value="CFW97010.1"/>
    <property type="molecule type" value="Genomic_DNA"/>
</dbReference>
<keyword evidence="1" id="KW-0472">Membrane</keyword>
<proteinExistence type="predicted"/>
<protein>
    <submittedName>
        <fullName evidence="2">Uncharacterized</fullName>
    </submittedName>
</protein>
<keyword evidence="1" id="KW-0812">Transmembrane</keyword>
<evidence type="ECO:0000313" key="3">
    <source>
        <dbReference type="Proteomes" id="UP000045545"/>
    </source>
</evidence>
<evidence type="ECO:0000256" key="1">
    <source>
        <dbReference type="SAM" id="Phobius"/>
    </source>
</evidence>